<name>A9UY53_MONBE</name>
<sequence>MRLLLARRASSGLLPWLVLTLWVGGQGSAASVGTLPSDFLYLEAVGPLETVFNTSDACSDSYWNGENHDSTDSMPIAWYNRATNETYLIAAVSEGIFPNVGPTLSQLTHRCDRLVFNSSFEARPNTYANYQWLQSVHLFPNGTAFGLVHNEFHGYSNITDDPNAYCSLDRHEWPSHCNLWSTGLARSDDGARTFHLVAQPPQHLLAALPYQYVRNQSIYGYGAISITFQGDDGVWYGYINVLGEADQASGACPFRTDDPFNPQAYRGWDGQGYSVAWHSAYGSPLRNGSGLCTVYQQPFTNTHQCPRRILGLDGVENPPTYVLFGQGGPDLSTGALSYGYSWEPDFAKAITNFSGHATVDLGVQRYLSLNGQAIYGVVLDDSSPDFQAEYGLGDNFEVVTNYSAYAYINVRRNILRRRLVFRRTAPPSPPPPMPPPPASCRLFSVVDAADAGWNGIYAQSSNRSDGLPTFVKDESHVLYRFMGVWRLGHPDVSVAYVQQMPNTTLPEPNDWRIMTGLAPAPAAVMCAD</sequence>
<protein>
    <submittedName>
        <fullName evidence="2">Uncharacterized protein</fullName>
    </submittedName>
</protein>
<feature type="chain" id="PRO_5002745041" evidence="1">
    <location>
        <begin position="30"/>
        <end position="528"/>
    </location>
</feature>
<dbReference type="GeneID" id="5890446"/>
<feature type="signal peptide" evidence="1">
    <location>
        <begin position="1"/>
        <end position="29"/>
    </location>
</feature>
<dbReference type="Proteomes" id="UP000001357">
    <property type="component" value="Unassembled WGS sequence"/>
</dbReference>
<evidence type="ECO:0000313" key="2">
    <source>
        <dbReference type="EMBL" id="EDQ89961.1"/>
    </source>
</evidence>
<keyword evidence="1" id="KW-0732">Signal</keyword>
<proteinExistence type="predicted"/>
<evidence type="ECO:0000256" key="1">
    <source>
        <dbReference type="SAM" id="SignalP"/>
    </source>
</evidence>
<organism evidence="2 3">
    <name type="scientific">Monosiga brevicollis</name>
    <name type="common">Choanoflagellate</name>
    <dbReference type="NCBI Taxonomy" id="81824"/>
    <lineage>
        <taxon>Eukaryota</taxon>
        <taxon>Choanoflagellata</taxon>
        <taxon>Craspedida</taxon>
        <taxon>Salpingoecidae</taxon>
        <taxon>Monosiga</taxon>
    </lineage>
</organism>
<accession>A9UY53</accession>
<dbReference type="InParanoid" id="A9UY53"/>
<dbReference type="AlphaFoldDB" id="A9UY53"/>
<reference evidence="2 3" key="1">
    <citation type="journal article" date="2008" name="Nature">
        <title>The genome of the choanoflagellate Monosiga brevicollis and the origin of metazoans.</title>
        <authorList>
            <consortium name="JGI Sequencing"/>
            <person name="King N."/>
            <person name="Westbrook M.J."/>
            <person name="Young S.L."/>
            <person name="Kuo A."/>
            <person name="Abedin M."/>
            <person name="Chapman J."/>
            <person name="Fairclough S."/>
            <person name="Hellsten U."/>
            <person name="Isogai Y."/>
            <person name="Letunic I."/>
            <person name="Marr M."/>
            <person name="Pincus D."/>
            <person name="Putnam N."/>
            <person name="Rokas A."/>
            <person name="Wright K.J."/>
            <person name="Zuzow R."/>
            <person name="Dirks W."/>
            <person name="Good M."/>
            <person name="Goodstein D."/>
            <person name="Lemons D."/>
            <person name="Li W."/>
            <person name="Lyons J.B."/>
            <person name="Morris A."/>
            <person name="Nichols S."/>
            <person name="Richter D.J."/>
            <person name="Salamov A."/>
            <person name="Bork P."/>
            <person name="Lim W.A."/>
            <person name="Manning G."/>
            <person name="Miller W.T."/>
            <person name="McGinnis W."/>
            <person name="Shapiro H."/>
            <person name="Tjian R."/>
            <person name="Grigoriev I.V."/>
            <person name="Rokhsar D."/>
        </authorList>
    </citation>
    <scope>NUCLEOTIDE SEQUENCE [LARGE SCALE GENOMIC DNA]</scope>
    <source>
        <strain evidence="3">MX1 / ATCC 50154</strain>
    </source>
</reference>
<dbReference type="eggNOG" id="ENOG502SUTP">
    <property type="taxonomic scope" value="Eukaryota"/>
</dbReference>
<evidence type="ECO:0000313" key="3">
    <source>
        <dbReference type="Proteomes" id="UP000001357"/>
    </source>
</evidence>
<dbReference type="RefSeq" id="XP_001745383.1">
    <property type="nucleotide sequence ID" value="XM_001745331.1"/>
</dbReference>
<dbReference type="KEGG" id="mbr:MONBRDRAFT_7734"/>
<dbReference type="EMBL" id="CH991549">
    <property type="protein sequence ID" value="EDQ89961.1"/>
    <property type="molecule type" value="Genomic_DNA"/>
</dbReference>
<keyword evidence="3" id="KW-1185">Reference proteome</keyword>
<gene>
    <name evidence="2" type="ORF">MONBRDRAFT_7734</name>
</gene>